<reference evidence="1" key="1">
    <citation type="journal article" date="2014" name="Int. J. Syst. Evol. Microbiol.">
        <title>Complete genome sequence of Corynebacterium casei LMG S-19264T (=DSM 44701T), isolated from a smear-ripened cheese.</title>
        <authorList>
            <consortium name="US DOE Joint Genome Institute (JGI-PGF)"/>
            <person name="Walter F."/>
            <person name="Albersmeier A."/>
            <person name="Kalinowski J."/>
            <person name="Ruckert C."/>
        </authorList>
    </citation>
    <scope>NUCLEOTIDE SEQUENCE</scope>
    <source>
        <strain evidence="1">KCTC 12870</strain>
    </source>
</reference>
<dbReference type="EMBL" id="BMXG01000027">
    <property type="protein sequence ID" value="GHC11977.1"/>
    <property type="molecule type" value="Genomic_DNA"/>
</dbReference>
<name>A0A8J3DEQ3_9BACT</name>
<comment type="caution">
    <text evidence="1">The sequence shown here is derived from an EMBL/GenBank/DDBJ whole genome shotgun (WGS) entry which is preliminary data.</text>
</comment>
<accession>A0A8J3DEQ3</accession>
<evidence type="ECO:0000313" key="1">
    <source>
        <dbReference type="EMBL" id="GHC11977.1"/>
    </source>
</evidence>
<organism evidence="1 2">
    <name type="scientific">Cerasicoccus arenae</name>
    <dbReference type="NCBI Taxonomy" id="424488"/>
    <lineage>
        <taxon>Bacteria</taxon>
        <taxon>Pseudomonadati</taxon>
        <taxon>Verrucomicrobiota</taxon>
        <taxon>Opitutia</taxon>
        <taxon>Puniceicoccales</taxon>
        <taxon>Cerasicoccaceae</taxon>
        <taxon>Cerasicoccus</taxon>
    </lineage>
</organism>
<reference evidence="1" key="2">
    <citation type="submission" date="2020-09" db="EMBL/GenBank/DDBJ databases">
        <authorList>
            <person name="Sun Q."/>
            <person name="Kim S."/>
        </authorList>
    </citation>
    <scope>NUCLEOTIDE SEQUENCE</scope>
    <source>
        <strain evidence="1">KCTC 12870</strain>
    </source>
</reference>
<keyword evidence="2" id="KW-1185">Reference proteome</keyword>
<proteinExistence type="predicted"/>
<dbReference type="Proteomes" id="UP000642829">
    <property type="component" value="Unassembled WGS sequence"/>
</dbReference>
<evidence type="ECO:0000313" key="2">
    <source>
        <dbReference type="Proteomes" id="UP000642829"/>
    </source>
</evidence>
<protein>
    <submittedName>
        <fullName evidence="1">Uncharacterized protein</fullName>
    </submittedName>
</protein>
<sequence>MSTPRLTNTYKLVDIPGLEEHEQACWQIQCLGKRDEHGNILSPVLNQLQEWQQTIPKEYEKLLRAIRYAGANHVHRNQDLIRADEDKRNVYEFKNTSCKCRLFFFYHHAENKVIICTNTYWKGKGAHTKDQDSAFATCAKVRDIYLKSETKP</sequence>
<dbReference type="AlphaFoldDB" id="A0A8J3DEQ3"/>
<gene>
    <name evidence="1" type="ORF">GCM10007047_31700</name>
</gene>